<evidence type="ECO:0000313" key="3">
    <source>
        <dbReference type="Proteomes" id="UP000028725"/>
    </source>
</evidence>
<keyword evidence="3" id="KW-1185">Reference proteome</keyword>
<organism evidence="2 3">
    <name type="scientific">Hyalangium minutum</name>
    <dbReference type="NCBI Taxonomy" id="394096"/>
    <lineage>
        <taxon>Bacteria</taxon>
        <taxon>Pseudomonadati</taxon>
        <taxon>Myxococcota</taxon>
        <taxon>Myxococcia</taxon>
        <taxon>Myxococcales</taxon>
        <taxon>Cystobacterineae</taxon>
        <taxon>Archangiaceae</taxon>
        <taxon>Hyalangium</taxon>
    </lineage>
</organism>
<comment type="caution">
    <text evidence="2">The sequence shown here is derived from an EMBL/GenBank/DDBJ whole genome shotgun (WGS) entry which is preliminary data.</text>
</comment>
<dbReference type="SUPFAM" id="SSF50341">
    <property type="entry name" value="CheW-like"/>
    <property type="match status" value="1"/>
</dbReference>
<gene>
    <name evidence="2" type="ORF">DB31_8369</name>
</gene>
<dbReference type="Proteomes" id="UP000028725">
    <property type="component" value="Unassembled WGS sequence"/>
</dbReference>
<dbReference type="AlphaFoldDB" id="A0A085WH53"/>
<dbReference type="InterPro" id="IPR036061">
    <property type="entry name" value="CheW-like_dom_sf"/>
</dbReference>
<name>A0A085WH53_9BACT</name>
<dbReference type="SMART" id="SM00260">
    <property type="entry name" value="CheW"/>
    <property type="match status" value="1"/>
</dbReference>
<dbReference type="RefSeq" id="WP_044190980.1">
    <property type="nucleotide sequence ID" value="NZ_JMCB01000008.1"/>
</dbReference>
<dbReference type="GO" id="GO:0006935">
    <property type="term" value="P:chemotaxis"/>
    <property type="evidence" value="ECO:0007669"/>
    <property type="project" value="InterPro"/>
</dbReference>
<evidence type="ECO:0000259" key="1">
    <source>
        <dbReference type="PROSITE" id="PS50851"/>
    </source>
</evidence>
<dbReference type="OrthoDB" id="9790406at2"/>
<dbReference type="PANTHER" id="PTHR22617">
    <property type="entry name" value="CHEMOTAXIS SENSOR HISTIDINE KINASE-RELATED"/>
    <property type="match status" value="1"/>
</dbReference>
<sequence length="186" mass="20333">MSRFSALLDDFFYRPDEDVGGLLEFAAGSDELQPLIPEETPEEYLAFVLEDECYAVPITSIREIGKVPPLTEIPRAEAGLLGVMNLRGDVIPVYDLKMRLRLTDTASVVAGPDAPPPPRQARILVAHTEEGPAGVWVDSVRDVVRLKPSMLEPAPQGLGGERDCVVGIGRRNSQLYILLDIQQALA</sequence>
<reference evidence="2 3" key="1">
    <citation type="submission" date="2014-04" db="EMBL/GenBank/DDBJ databases">
        <title>Genome assembly of Hyalangium minutum DSM 14724.</title>
        <authorList>
            <person name="Sharma G."/>
            <person name="Subramanian S."/>
        </authorList>
    </citation>
    <scope>NUCLEOTIDE SEQUENCE [LARGE SCALE GENOMIC DNA]</scope>
    <source>
        <strain evidence="2 3">DSM 14724</strain>
    </source>
</reference>
<dbReference type="InterPro" id="IPR002545">
    <property type="entry name" value="CheW-lke_dom"/>
</dbReference>
<dbReference type="GO" id="GO:0005829">
    <property type="term" value="C:cytosol"/>
    <property type="evidence" value="ECO:0007669"/>
    <property type="project" value="TreeGrafter"/>
</dbReference>
<protein>
    <submittedName>
        <fullName evidence="2">Positive regulator of CheA protein activity (CheW)</fullName>
    </submittedName>
</protein>
<dbReference type="InterPro" id="IPR039315">
    <property type="entry name" value="CheW"/>
</dbReference>
<accession>A0A085WH53</accession>
<dbReference type="PANTHER" id="PTHR22617:SF23">
    <property type="entry name" value="CHEMOTAXIS PROTEIN CHEW"/>
    <property type="match status" value="1"/>
</dbReference>
<feature type="domain" description="CheW-like" evidence="1">
    <location>
        <begin position="41"/>
        <end position="186"/>
    </location>
</feature>
<proteinExistence type="predicted"/>
<dbReference type="PATRIC" id="fig|394096.3.peg.4410"/>
<dbReference type="GO" id="GO:0007165">
    <property type="term" value="P:signal transduction"/>
    <property type="evidence" value="ECO:0007669"/>
    <property type="project" value="InterPro"/>
</dbReference>
<dbReference type="EMBL" id="JMCB01000008">
    <property type="protein sequence ID" value="KFE67016.1"/>
    <property type="molecule type" value="Genomic_DNA"/>
</dbReference>
<dbReference type="PROSITE" id="PS50851">
    <property type="entry name" value="CHEW"/>
    <property type="match status" value="1"/>
</dbReference>
<dbReference type="Gene3D" id="2.30.30.40">
    <property type="entry name" value="SH3 Domains"/>
    <property type="match status" value="1"/>
</dbReference>
<dbReference type="STRING" id="394096.DB31_8369"/>
<evidence type="ECO:0000313" key="2">
    <source>
        <dbReference type="EMBL" id="KFE67016.1"/>
    </source>
</evidence>
<dbReference type="Gene3D" id="2.40.50.180">
    <property type="entry name" value="CheA-289, Domain 4"/>
    <property type="match status" value="1"/>
</dbReference>
<dbReference type="Pfam" id="PF01584">
    <property type="entry name" value="CheW"/>
    <property type="match status" value="1"/>
</dbReference>